<dbReference type="AlphaFoldDB" id="A0A8X6QKA2"/>
<dbReference type="Proteomes" id="UP000887013">
    <property type="component" value="Unassembled WGS sequence"/>
</dbReference>
<reference evidence="1" key="1">
    <citation type="submission" date="2020-08" db="EMBL/GenBank/DDBJ databases">
        <title>Multicomponent nature underlies the extraordinary mechanical properties of spider dragline silk.</title>
        <authorList>
            <person name="Kono N."/>
            <person name="Nakamura H."/>
            <person name="Mori M."/>
            <person name="Yoshida Y."/>
            <person name="Ohtoshi R."/>
            <person name="Malay A.D."/>
            <person name="Moran D.A.P."/>
            <person name="Tomita M."/>
            <person name="Numata K."/>
            <person name="Arakawa K."/>
        </authorList>
    </citation>
    <scope>NUCLEOTIDE SEQUENCE</scope>
</reference>
<sequence length="165" mass="18566">MGVGLLNPLSSLPVQCTCYPKLASSGLPVRRTGIDIFSFPFLRELFFEIFVLLYAVLVNLMEIMDGIDDENTFFLDDELHSDTDTDISSNYLDYSSDDSCSELSSDEDLSSARIFTEVDVKNPPVPCPRFKFSGIASVHVQFDDTSDVLQFYETFIDFSSSMIFL</sequence>
<name>A0A8X6QKA2_NEPPI</name>
<gene>
    <name evidence="1" type="primary">AVEN_127388_1</name>
    <name evidence="1" type="ORF">NPIL_628811</name>
</gene>
<keyword evidence="2" id="KW-1185">Reference proteome</keyword>
<protein>
    <submittedName>
        <fullName evidence="1">Uncharacterized protein</fullName>
    </submittedName>
</protein>
<proteinExistence type="predicted"/>
<organism evidence="1 2">
    <name type="scientific">Nephila pilipes</name>
    <name type="common">Giant wood spider</name>
    <name type="synonym">Nephila maculata</name>
    <dbReference type="NCBI Taxonomy" id="299642"/>
    <lineage>
        <taxon>Eukaryota</taxon>
        <taxon>Metazoa</taxon>
        <taxon>Ecdysozoa</taxon>
        <taxon>Arthropoda</taxon>
        <taxon>Chelicerata</taxon>
        <taxon>Arachnida</taxon>
        <taxon>Araneae</taxon>
        <taxon>Araneomorphae</taxon>
        <taxon>Entelegynae</taxon>
        <taxon>Araneoidea</taxon>
        <taxon>Nephilidae</taxon>
        <taxon>Nephila</taxon>
    </lineage>
</organism>
<dbReference type="EMBL" id="BMAW01032666">
    <property type="protein sequence ID" value="GFU26658.1"/>
    <property type="molecule type" value="Genomic_DNA"/>
</dbReference>
<evidence type="ECO:0000313" key="2">
    <source>
        <dbReference type="Proteomes" id="UP000887013"/>
    </source>
</evidence>
<accession>A0A8X6QKA2</accession>
<comment type="caution">
    <text evidence="1">The sequence shown here is derived from an EMBL/GenBank/DDBJ whole genome shotgun (WGS) entry which is preliminary data.</text>
</comment>
<evidence type="ECO:0000313" key="1">
    <source>
        <dbReference type="EMBL" id="GFU26658.1"/>
    </source>
</evidence>